<name>A0AAW8AJ48_KLEPN</name>
<dbReference type="Proteomes" id="UP001244490">
    <property type="component" value="Unassembled WGS sequence"/>
</dbReference>
<evidence type="ECO:0000313" key="2">
    <source>
        <dbReference type="Proteomes" id="UP001244490"/>
    </source>
</evidence>
<comment type="caution">
    <text evidence="1">The sequence shown here is derived from an EMBL/GenBank/DDBJ whole genome shotgun (WGS) entry which is preliminary data.</text>
</comment>
<feature type="non-terminal residue" evidence="1">
    <location>
        <position position="1"/>
    </location>
</feature>
<dbReference type="RefSeq" id="WP_305202415.1">
    <property type="nucleotide sequence ID" value="NZ_JAUUIA010000548.1"/>
</dbReference>
<proteinExistence type="predicted"/>
<protein>
    <submittedName>
        <fullName evidence="1">Uncharacterized protein</fullName>
    </submittedName>
</protein>
<sequence length="88" mass="9568">DLVVTLTSPASTAVELLSATCTSQDDLLLSFDDESGLTYGSWACPPTDGLSYQPQMPLSWLDGDAAAWYCSMTIDDIANVVGCCFYWW</sequence>
<organism evidence="1 2">
    <name type="scientific">Klebsiella pneumoniae</name>
    <dbReference type="NCBI Taxonomy" id="573"/>
    <lineage>
        <taxon>Bacteria</taxon>
        <taxon>Pseudomonadati</taxon>
        <taxon>Pseudomonadota</taxon>
        <taxon>Gammaproteobacteria</taxon>
        <taxon>Enterobacterales</taxon>
        <taxon>Enterobacteriaceae</taxon>
        <taxon>Klebsiella/Raoultella group</taxon>
        <taxon>Klebsiella</taxon>
        <taxon>Klebsiella pneumoniae complex</taxon>
    </lineage>
</organism>
<dbReference type="AlphaFoldDB" id="A0AAW8AJ48"/>
<reference evidence="1" key="1">
    <citation type="submission" date="2023-07" db="EMBL/GenBank/DDBJ databases">
        <authorList>
            <person name="Peng Z."/>
        </authorList>
    </citation>
    <scope>NUCLEOTIDE SEQUENCE</scope>
    <source>
        <strain evidence="1">KP219</strain>
    </source>
</reference>
<accession>A0AAW8AJ48</accession>
<gene>
    <name evidence="1" type="ORF">Q6294_30540</name>
</gene>
<evidence type="ECO:0000313" key="1">
    <source>
        <dbReference type="EMBL" id="MDP0971283.1"/>
    </source>
</evidence>
<dbReference type="EMBL" id="JAUUIA010000548">
    <property type="protein sequence ID" value="MDP0971283.1"/>
    <property type="molecule type" value="Genomic_DNA"/>
</dbReference>
<feature type="non-terminal residue" evidence="1">
    <location>
        <position position="88"/>
    </location>
</feature>